<dbReference type="PANTHER" id="PTHR10652:SF0">
    <property type="entry name" value="ADENYLYL CYCLASE-ASSOCIATED PROTEIN"/>
    <property type="match status" value="1"/>
</dbReference>
<protein>
    <recommendedName>
        <fullName evidence="3 4">Adenylyl cyclase-associated protein</fullName>
    </recommendedName>
</protein>
<dbReference type="FunFam" id="2.160.20.70:FF:000008">
    <property type="entry name" value="Adenylyl cyclase-associated protein"/>
    <property type="match status" value="1"/>
</dbReference>
<dbReference type="GO" id="GO:0005737">
    <property type="term" value="C:cytoplasm"/>
    <property type="evidence" value="ECO:0007669"/>
    <property type="project" value="TreeGrafter"/>
</dbReference>
<dbReference type="InterPro" id="IPR016098">
    <property type="entry name" value="CAP/MinC_C"/>
</dbReference>
<dbReference type="InterPro" id="IPR006599">
    <property type="entry name" value="CARP_motif"/>
</dbReference>
<dbReference type="AlphaFoldDB" id="A0A8H3F045"/>
<dbReference type="PROSITE" id="PS01088">
    <property type="entry name" value="CAP_1"/>
    <property type="match status" value="1"/>
</dbReference>
<sequence length="533" mass="57611">MPSTLPTKLALTILGRLEAATSRLEDLVPTIGDHSLTTDGIQPFPGQGPSADRALDQARSPSMHMETLPPVIDDFDTIINLQVKSFVNMSEEIGGLVAEQSAAVLRAFAAERKFLIVTTKARKPDIQSSVYMEILKDLQAMMGAVNDIREANRGSPLFTHLTTVSEGIAVLGWITIDPKPADYVAEILSSAQYHGNRVIKEYKEKDRRHIDWVNAFYTIFKSLIAYVKQHYPSGVTWNNQNGIDPQEALHQVQTGQTSSRTPPPSSGLAPPPPPPLPSFDGPPPPPPMPPNGVTPTSSSSDMGAVFDQISRGSDVTSHLRKVDPSSQTHKNPSLRAQGASAPPGPSRSSSQSSSLGKSSIPGTKPKPESMRAKKPPRKELEGNKWLIENYNNPGKMLEIEASISHSVLISRCTKTPIRIIGKANAVSLDNCTQCSLVIDSLVSAVDVIKSPKFEMQVLGKLPTIMLDQVDGAAIYLGKDSLGTEVFTSKCTGINVNLPGRTEDDDYVERALPEQVKSVVRNGVLISEIVEHAG</sequence>
<dbReference type="SUPFAM" id="SSF69340">
    <property type="entry name" value="C-terminal domain of adenylylcyclase associated protein"/>
    <property type="match status" value="1"/>
</dbReference>
<dbReference type="InterPro" id="IPR013912">
    <property type="entry name" value="Adenylate_cyclase-assoc_CAP_C"/>
</dbReference>
<dbReference type="GO" id="GO:0008179">
    <property type="term" value="F:adenylate cyclase binding"/>
    <property type="evidence" value="ECO:0007669"/>
    <property type="project" value="TreeGrafter"/>
</dbReference>
<evidence type="ECO:0000313" key="8">
    <source>
        <dbReference type="Proteomes" id="UP000664534"/>
    </source>
</evidence>
<dbReference type="Pfam" id="PF01213">
    <property type="entry name" value="CAP_N-CM"/>
    <property type="match status" value="1"/>
</dbReference>
<evidence type="ECO:0000256" key="3">
    <source>
        <dbReference type="ARBA" id="ARBA00072052"/>
    </source>
</evidence>
<name>A0A8H3F045_9LECA</name>
<organism evidence="7 8">
    <name type="scientific">Imshaugia aleurites</name>
    <dbReference type="NCBI Taxonomy" id="172621"/>
    <lineage>
        <taxon>Eukaryota</taxon>
        <taxon>Fungi</taxon>
        <taxon>Dikarya</taxon>
        <taxon>Ascomycota</taxon>
        <taxon>Pezizomycotina</taxon>
        <taxon>Lecanoromycetes</taxon>
        <taxon>OSLEUM clade</taxon>
        <taxon>Lecanoromycetidae</taxon>
        <taxon>Lecanorales</taxon>
        <taxon>Lecanorineae</taxon>
        <taxon>Parmeliaceae</taxon>
        <taxon>Imshaugia</taxon>
    </lineage>
</organism>
<feature type="region of interest" description="Disordered" evidence="5">
    <location>
        <begin position="36"/>
        <end position="58"/>
    </location>
</feature>
<dbReference type="InterPro" id="IPR036222">
    <property type="entry name" value="CAP_N_sf"/>
</dbReference>
<dbReference type="GO" id="GO:0019933">
    <property type="term" value="P:cAMP-mediated signaling"/>
    <property type="evidence" value="ECO:0007669"/>
    <property type="project" value="TreeGrafter"/>
</dbReference>
<accession>A0A8H3F045</accession>
<dbReference type="Gene3D" id="1.25.40.330">
    <property type="entry name" value="Adenylate cyclase-associated CAP, N-terminal domain"/>
    <property type="match status" value="1"/>
</dbReference>
<dbReference type="Gene3D" id="2.160.20.70">
    <property type="match status" value="1"/>
</dbReference>
<dbReference type="InterPro" id="IPR036223">
    <property type="entry name" value="CAP_C_sf"/>
</dbReference>
<dbReference type="Proteomes" id="UP000664534">
    <property type="component" value="Unassembled WGS sequence"/>
</dbReference>
<dbReference type="Pfam" id="PF21938">
    <property type="entry name" value="CAP_N"/>
    <property type="match status" value="1"/>
</dbReference>
<dbReference type="Pfam" id="PF08603">
    <property type="entry name" value="CAP_C"/>
    <property type="match status" value="1"/>
</dbReference>
<dbReference type="OrthoDB" id="77251at2759"/>
<dbReference type="GO" id="GO:0003779">
    <property type="term" value="F:actin binding"/>
    <property type="evidence" value="ECO:0007669"/>
    <property type="project" value="InterPro"/>
</dbReference>
<dbReference type="PANTHER" id="PTHR10652">
    <property type="entry name" value="ADENYLYL CYCLASE-ASSOCIATED PROTEIN"/>
    <property type="match status" value="1"/>
</dbReference>
<dbReference type="InterPro" id="IPR017901">
    <property type="entry name" value="C-CAP_CF_C-like"/>
</dbReference>
<dbReference type="GO" id="GO:0007015">
    <property type="term" value="P:actin filament organization"/>
    <property type="evidence" value="ECO:0007669"/>
    <property type="project" value="TreeGrafter"/>
</dbReference>
<feature type="region of interest" description="Disordered" evidence="5">
    <location>
        <begin position="249"/>
        <end position="380"/>
    </location>
</feature>
<dbReference type="SMART" id="SM00673">
    <property type="entry name" value="CARP"/>
    <property type="match status" value="2"/>
</dbReference>
<feature type="compositionally biased region" description="Polar residues" evidence="5">
    <location>
        <begin position="251"/>
        <end position="260"/>
    </location>
</feature>
<dbReference type="SUPFAM" id="SSF101278">
    <property type="entry name" value="N-terminal domain of adenylylcyclase associated protein, CAP"/>
    <property type="match status" value="1"/>
</dbReference>
<evidence type="ECO:0000256" key="4">
    <source>
        <dbReference type="RuleBase" id="RU000647"/>
    </source>
</evidence>
<dbReference type="PROSITE" id="PS51329">
    <property type="entry name" value="C_CAP_COFACTOR_C"/>
    <property type="match status" value="1"/>
</dbReference>
<evidence type="ECO:0000256" key="2">
    <source>
        <dbReference type="ARBA" id="ARBA00054756"/>
    </source>
</evidence>
<evidence type="ECO:0000259" key="6">
    <source>
        <dbReference type="PROSITE" id="PS51329"/>
    </source>
</evidence>
<comment type="similarity">
    <text evidence="1 4">Belongs to the CAP family.</text>
</comment>
<dbReference type="PROSITE" id="PS01089">
    <property type="entry name" value="CAP_2"/>
    <property type="match status" value="1"/>
</dbReference>
<dbReference type="InterPro" id="IPR001837">
    <property type="entry name" value="Adenylate_cyclase-assoc_CAP"/>
</dbReference>
<feature type="domain" description="C-CAP/cofactor C-like" evidence="6">
    <location>
        <begin position="375"/>
        <end position="511"/>
    </location>
</feature>
<comment type="caution">
    <text evidence="7">The sequence shown here is derived from an EMBL/GenBank/DDBJ whole genome shotgun (WGS) entry which is preliminary data.</text>
</comment>
<proteinExistence type="inferred from homology"/>
<reference evidence="7" key="1">
    <citation type="submission" date="2021-03" db="EMBL/GenBank/DDBJ databases">
        <authorList>
            <person name="Tagirdzhanova G."/>
        </authorList>
    </citation>
    <scope>NUCLEOTIDE SEQUENCE</scope>
</reference>
<gene>
    <name evidence="7" type="ORF">IMSHALPRED_010649</name>
</gene>
<keyword evidence="8" id="KW-1185">Reference proteome</keyword>
<comment type="function">
    <text evidence="2">The N-terminal domain binds to adenylyl cyclase, thereby enabling adenylyl cyclase to be activated by upstream regulatory signals, such as Ras. The C-terminal domain is required for normal cellular morphology and growth control.</text>
</comment>
<feature type="compositionally biased region" description="Basic and acidic residues" evidence="5">
    <location>
        <begin position="365"/>
        <end position="380"/>
    </location>
</feature>
<feature type="compositionally biased region" description="Pro residues" evidence="5">
    <location>
        <begin position="261"/>
        <end position="292"/>
    </location>
</feature>
<dbReference type="InterPro" id="IPR013992">
    <property type="entry name" value="Adenylate_cyclase-assoc_CAP_N"/>
</dbReference>
<evidence type="ECO:0000313" key="7">
    <source>
        <dbReference type="EMBL" id="CAF9911946.1"/>
    </source>
</evidence>
<dbReference type="EMBL" id="CAJPDT010000009">
    <property type="protein sequence ID" value="CAF9911946.1"/>
    <property type="molecule type" value="Genomic_DNA"/>
</dbReference>
<dbReference type="InterPro" id="IPR053950">
    <property type="entry name" value="CAP_N"/>
</dbReference>
<feature type="compositionally biased region" description="Low complexity" evidence="5">
    <location>
        <begin position="338"/>
        <end position="362"/>
    </location>
</feature>
<evidence type="ECO:0000256" key="5">
    <source>
        <dbReference type="SAM" id="MobiDB-lite"/>
    </source>
</evidence>
<dbReference type="InterPro" id="IPR018106">
    <property type="entry name" value="CAP_CS_N"/>
</dbReference>
<dbReference type="InterPro" id="IPR028417">
    <property type="entry name" value="CAP_CS_C"/>
</dbReference>
<evidence type="ECO:0000256" key="1">
    <source>
        <dbReference type="ARBA" id="ARBA00007659"/>
    </source>
</evidence>
<dbReference type="FunFam" id="1.25.40.330:FF:000001">
    <property type="entry name" value="Adenylyl cyclase-associated protein"/>
    <property type="match status" value="1"/>
</dbReference>